<evidence type="ECO:0000256" key="2">
    <source>
        <dbReference type="SAM" id="Phobius"/>
    </source>
</evidence>
<feature type="compositionally biased region" description="Polar residues" evidence="1">
    <location>
        <begin position="72"/>
        <end position="84"/>
    </location>
</feature>
<reference evidence="3" key="1">
    <citation type="journal article" date="2020" name="Stud. Mycol.">
        <title>101 Dothideomycetes genomes: a test case for predicting lifestyles and emergence of pathogens.</title>
        <authorList>
            <person name="Haridas S."/>
            <person name="Albert R."/>
            <person name="Binder M."/>
            <person name="Bloem J."/>
            <person name="Labutti K."/>
            <person name="Salamov A."/>
            <person name="Andreopoulos B."/>
            <person name="Baker S."/>
            <person name="Barry K."/>
            <person name="Bills G."/>
            <person name="Bluhm B."/>
            <person name="Cannon C."/>
            <person name="Castanera R."/>
            <person name="Culley D."/>
            <person name="Daum C."/>
            <person name="Ezra D."/>
            <person name="Gonzalez J."/>
            <person name="Henrissat B."/>
            <person name="Kuo A."/>
            <person name="Liang C."/>
            <person name="Lipzen A."/>
            <person name="Lutzoni F."/>
            <person name="Magnuson J."/>
            <person name="Mondo S."/>
            <person name="Nolan M."/>
            <person name="Ohm R."/>
            <person name="Pangilinan J."/>
            <person name="Park H.-J."/>
            <person name="Ramirez L."/>
            <person name="Alfaro M."/>
            <person name="Sun H."/>
            <person name="Tritt A."/>
            <person name="Yoshinaga Y."/>
            <person name="Zwiers L.-H."/>
            <person name="Turgeon B."/>
            <person name="Goodwin S."/>
            <person name="Spatafora J."/>
            <person name="Crous P."/>
            <person name="Grigoriev I."/>
        </authorList>
    </citation>
    <scope>NUCLEOTIDE SEQUENCE</scope>
    <source>
        <strain evidence="3">CBS 122367</strain>
    </source>
</reference>
<accession>A0A6G1JI87</accession>
<dbReference type="Proteomes" id="UP000799291">
    <property type="component" value="Unassembled WGS sequence"/>
</dbReference>
<keyword evidence="2" id="KW-0472">Membrane</keyword>
<proteinExistence type="predicted"/>
<evidence type="ECO:0000313" key="4">
    <source>
        <dbReference type="Proteomes" id="UP000799291"/>
    </source>
</evidence>
<evidence type="ECO:0000256" key="1">
    <source>
        <dbReference type="SAM" id="MobiDB-lite"/>
    </source>
</evidence>
<feature type="transmembrane region" description="Helical" evidence="2">
    <location>
        <begin position="261"/>
        <end position="280"/>
    </location>
</feature>
<keyword evidence="2" id="KW-1133">Transmembrane helix</keyword>
<keyword evidence="2" id="KW-0812">Transmembrane</keyword>
<name>A0A6G1JI87_9PLEO</name>
<keyword evidence="4" id="KW-1185">Reference proteome</keyword>
<feature type="compositionally biased region" description="Basic residues" evidence="1">
    <location>
        <begin position="31"/>
        <end position="43"/>
    </location>
</feature>
<feature type="region of interest" description="Disordered" evidence="1">
    <location>
        <begin position="1"/>
        <end position="96"/>
    </location>
</feature>
<organism evidence="3 4">
    <name type="scientific">Lentithecium fluviatile CBS 122367</name>
    <dbReference type="NCBI Taxonomy" id="1168545"/>
    <lineage>
        <taxon>Eukaryota</taxon>
        <taxon>Fungi</taxon>
        <taxon>Dikarya</taxon>
        <taxon>Ascomycota</taxon>
        <taxon>Pezizomycotina</taxon>
        <taxon>Dothideomycetes</taxon>
        <taxon>Pleosporomycetidae</taxon>
        <taxon>Pleosporales</taxon>
        <taxon>Massarineae</taxon>
        <taxon>Lentitheciaceae</taxon>
        <taxon>Lentithecium</taxon>
    </lineage>
</organism>
<protein>
    <submittedName>
        <fullName evidence="3">Uncharacterized protein</fullName>
    </submittedName>
</protein>
<sequence>MPQGNRNTGGGVPIEQTCSNSDFEPQPSGTQRRRAAQGSRTRRGASVANGDNREFRGRQPGSRLSERPATLNHAQTYPRVSTHNRSGDGYRGNSIRENDAFNNELAVFGNIHDNRDNPSAQVTLTTHFHGISTNSLPADLPTRGTEVTDPNPFGSLDQTPEDTDEEVARGTAAQHQNPPSRGSRRPPYVTGLDQSREGYTAHTVPFGDRWEGLWRSSASITEQLHELRQTQAEINDRFDQMYMGAAPRDRHQTQHGLAPEFLVLLGMGIMLPFFTIALSMKR</sequence>
<dbReference type="AlphaFoldDB" id="A0A6G1JI87"/>
<dbReference type="EMBL" id="MU005571">
    <property type="protein sequence ID" value="KAF2690277.1"/>
    <property type="molecule type" value="Genomic_DNA"/>
</dbReference>
<feature type="region of interest" description="Disordered" evidence="1">
    <location>
        <begin position="133"/>
        <end position="196"/>
    </location>
</feature>
<gene>
    <name evidence="3" type="ORF">K458DRAFT_483705</name>
</gene>
<evidence type="ECO:0000313" key="3">
    <source>
        <dbReference type="EMBL" id="KAF2690277.1"/>
    </source>
</evidence>